<keyword evidence="2" id="KW-0489">Methyltransferase</keyword>
<dbReference type="GO" id="GO:0008168">
    <property type="term" value="F:methyltransferase activity"/>
    <property type="evidence" value="ECO:0007669"/>
    <property type="project" value="UniProtKB-KW"/>
</dbReference>
<evidence type="ECO:0000313" key="3">
    <source>
        <dbReference type="Proteomes" id="UP001333996"/>
    </source>
</evidence>
<dbReference type="SUPFAM" id="SSF53335">
    <property type="entry name" value="S-adenosyl-L-methionine-dependent methyltransferases"/>
    <property type="match status" value="1"/>
</dbReference>
<dbReference type="RefSeq" id="WP_329509523.1">
    <property type="nucleotide sequence ID" value="NZ_BAAAYZ010000092.1"/>
</dbReference>
<proteinExistence type="predicted"/>
<name>A0ABU7FPS0_9ACTN</name>
<keyword evidence="2" id="KW-0808">Transferase</keyword>
<accession>A0ABU7FPS0</accession>
<dbReference type="Gene3D" id="3.40.50.150">
    <property type="entry name" value="Vaccinia Virus protein VP39"/>
    <property type="match status" value="1"/>
</dbReference>
<dbReference type="EC" id="2.1.-.-" evidence="2"/>
<dbReference type="EMBL" id="JAYWVC010000095">
    <property type="protein sequence ID" value="MED7825099.1"/>
    <property type="molecule type" value="Genomic_DNA"/>
</dbReference>
<comment type="caution">
    <text evidence="2">The sequence shown here is derived from an EMBL/GenBank/DDBJ whole genome shotgun (WGS) entry which is preliminary data.</text>
</comment>
<dbReference type="InterPro" id="IPR041698">
    <property type="entry name" value="Methyltransf_25"/>
</dbReference>
<dbReference type="Proteomes" id="UP001333996">
    <property type="component" value="Unassembled WGS sequence"/>
</dbReference>
<keyword evidence="3" id="KW-1185">Reference proteome</keyword>
<dbReference type="InterPro" id="IPR029063">
    <property type="entry name" value="SAM-dependent_MTases_sf"/>
</dbReference>
<evidence type="ECO:0000313" key="2">
    <source>
        <dbReference type="EMBL" id="MED7825099.1"/>
    </source>
</evidence>
<organism evidence="2 3">
    <name type="scientific">Streptomyces chiangmaiensis</name>
    <dbReference type="NCBI Taxonomy" id="766497"/>
    <lineage>
        <taxon>Bacteria</taxon>
        <taxon>Bacillati</taxon>
        <taxon>Actinomycetota</taxon>
        <taxon>Actinomycetes</taxon>
        <taxon>Kitasatosporales</taxon>
        <taxon>Streptomycetaceae</taxon>
        <taxon>Streptomyces</taxon>
    </lineage>
</organism>
<dbReference type="Pfam" id="PF13649">
    <property type="entry name" value="Methyltransf_25"/>
    <property type="match status" value="1"/>
</dbReference>
<gene>
    <name evidence="2" type="ORF">VXC91_24690</name>
</gene>
<feature type="domain" description="Methyltransferase" evidence="1">
    <location>
        <begin position="10"/>
        <end position="61"/>
    </location>
</feature>
<reference evidence="2" key="1">
    <citation type="submission" date="2024-01" db="EMBL/GenBank/DDBJ databases">
        <title>First draft genome sequence data of TA4-1, the type strain of Gram-positive actinobacterium Streptomyces chiangmaiensis.</title>
        <authorList>
            <person name="Yasawong M."/>
            <person name="Nantapong N."/>
        </authorList>
    </citation>
    <scope>NUCLEOTIDE SEQUENCE</scope>
    <source>
        <strain evidence="2">TA4-1</strain>
    </source>
</reference>
<evidence type="ECO:0000259" key="1">
    <source>
        <dbReference type="Pfam" id="PF13649"/>
    </source>
</evidence>
<dbReference type="GO" id="GO:0032259">
    <property type="term" value="P:methylation"/>
    <property type="evidence" value="ECO:0007669"/>
    <property type="project" value="UniProtKB-KW"/>
</dbReference>
<sequence>MEGAALIRPACGAGRHAAHLARRHGAVVDAVDASPSQIERARARATCERSPAGIERAERLPPTPARAAWTVALLHAARAAKE</sequence>
<protein>
    <submittedName>
        <fullName evidence="2">Class I SAM-dependent methyltransferase</fullName>
        <ecNumber evidence="2">2.1.-.-</ecNumber>
    </submittedName>
</protein>
<dbReference type="CDD" id="cd02440">
    <property type="entry name" value="AdoMet_MTases"/>
    <property type="match status" value="1"/>
</dbReference>